<dbReference type="EMBL" id="JAQQWN010000010">
    <property type="protein sequence ID" value="KAK8062546.1"/>
    <property type="molecule type" value="Genomic_DNA"/>
</dbReference>
<comment type="caution">
    <text evidence="6">The sequence shown here is derived from an EMBL/GenBank/DDBJ whole genome shotgun (WGS) entry which is preliminary data.</text>
</comment>
<dbReference type="CDD" id="cd13965">
    <property type="entry name" value="PT_UbiA_3"/>
    <property type="match status" value="1"/>
</dbReference>
<evidence type="ECO:0000256" key="1">
    <source>
        <dbReference type="ARBA" id="ARBA00004141"/>
    </source>
</evidence>
<evidence type="ECO:0000256" key="3">
    <source>
        <dbReference type="ARBA" id="ARBA00022989"/>
    </source>
</evidence>
<dbReference type="PANTHER" id="PTHR42723:SF1">
    <property type="entry name" value="CHLOROPHYLL SYNTHASE, CHLOROPLASTIC"/>
    <property type="match status" value="1"/>
</dbReference>
<evidence type="ECO:0000256" key="5">
    <source>
        <dbReference type="SAM" id="Phobius"/>
    </source>
</evidence>
<accession>A0ABR1UUE1</accession>
<evidence type="ECO:0000256" key="2">
    <source>
        <dbReference type="ARBA" id="ARBA00022692"/>
    </source>
</evidence>
<evidence type="ECO:0000256" key="4">
    <source>
        <dbReference type="ARBA" id="ARBA00023136"/>
    </source>
</evidence>
<dbReference type="Proteomes" id="UP001433268">
    <property type="component" value="Unassembled WGS sequence"/>
</dbReference>
<dbReference type="GeneID" id="92052017"/>
<keyword evidence="7" id="KW-1185">Reference proteome</keyword>
<dbReference type="InterPro" id="IPR050475">
    <property type="entry name" value="Prenyltransferase_related"/>
</dbReference>
<name>A0ABR1UUE1_9PEZI</name>
<evidence type="ECO:0000313" key="7">
    <source>
        <dbReference type="Proteomes" id="UP001433268"/>
    </source>
</evidence>
<comment type="subcellular location">
    <subcellularLocation>
        <location evidence="1">Membrane</location>
        <topology evidence="1">Multi-pass membrane protein</topology>
    </subcellularLocation>
</comment>
<keyword evidence="3 5" id="KW-1133">Transmembrane helix</keyword>
<organism evidence="6 7">
    <name type="scientific">Apiospora hydei</name>
    <dbReference type="NCBI Taxonomy" id="1337664"/>
    <lineage>
        <taxon>Eukaryota</taxon>
        <taxon>Fungi</taxon>
        <taxon>Dikarya</taxon>
        <taxon>Ascomycota</taxon>
        <taxon>Pezizomycotina</taxon>
        <taxon>Sordariomycetes</taxon>
        <taxon>Xylariomycetidae</taxon>
        <taxon>Amphisphaeriales</taxon>
        <taxon>Apiosporaceae</taxon>
        <taxon>Apiospora</taxon>
    </lineage>
</organism>
<sequence length="331" mass="36879">MKIPQSRDGSSVQKSRPAHPMFPSVCQTFRILWGFIESDFLTFAVPNSAFGLLGALAGSRLLNGPPPLPVEVLRRSPAVLFFNFYSLLIFDLANQYPPESVEEDRVNKPWRPIPSGLVTSEQARQAMLLTAPVCLAANYMLGLWNEGLLVQVLSYYYNELNGGGGLFRDAIIAVSYGLANRASLKLATGPENVVSVSGHAWTAIVSGIILTTMHIQDLKDQRGDRKLRRKTLPLFLGDGLCRIALAILIPFWSLVNVGFWNLGFMSSSSYCLLAVLISKRVLTKREKQDDARIWKLWCFWLTSLYALPLLTRSGVEEKWGVIRPLDFGNAM</sequence>
<proteinExistence type="predicted"/>
<evidence type="ECO:0008006" key="8">
    <source>
        <dbReference type="Google" id="ProtNLM"/>
    </source>
</evidence>
<evidence type="ECO:0000313" key="6">
    <source>
        <dbReference type="EMBL" id="KAK8062546.1"/>
    </source>
</evidence>
<feature type="transmembrane region" description="Helical" evidence="5">
    <location>
        <begin position="234"/>
        <end position="253"/>
    </location>
</feature>
<dbReference type="RefSeq" id="XP_066661145.1">
    <property type="nucleotide sequence ID" value="XM_066818957.1"/>
</dbReference>
<dbReference type="PANTHER" id="PTHR42723">
    <property type="entry name" value="CHLOROPHYLL SYNTHASE"/>
    <property type="match status" value="1"/>
</dbReference>
<gene>
    <name evidence="6" type="ORF">PG997_014643</name>
</gene>
<keyword evidence="2 5" id="KW-0812">Transmembrane</keyword>
<protein>
    <recommendedName>
        <fullName evidence="8">Digeranylgeranylglyceryl phosphate synthase</fullName>
    </recommendedName>
</protein>
<reference evidence="6 7" key="1">
    <citation type="submission" date="2023-01" db="EMBL/GenBank/DDBJ databases">
        <title>Analysis of 21 Apiospora genomes using comparative genomics revels a genus with tremendous synthesis potential of carbohydrate active enzymes and secondary metabolites.</title>
        <authorList>
            <person name="Sorensen T."/>
        </authorList>
    </citation>
    <scope>NUCLEOTIDE SEQUENCE [LARGE SCALE GENOMIC DNA]</scope>
    <source>
        <strain evidence="6 7">CBS 114990</strain>
    </source>
</reference>
<dbReference type="Pfam" id="PF01040">
    <property type="entry name" value="UbiA"/>
    <property type="match status" value="1"/>
</dbReference>
<feature type="transmembrane region" description="Helical" evidence="5">
    <location>
        <begin position="259"/>
        <end position="282"/>
    </location>
</feature>
<dbReference type="InterPro" id="IPR000537">
    <property type="entry name" value="UbiA_prenyltransferase"/>
</dbReference>
<keyword evidence="4 5" id="KW-0472">Membrane</keyword>